<keyword evidence="10" id="KW-0449">Lipoprotein</keyword>
<evidence type="ECO:0000256" key="11">
    <source>
        <dbReference type="PIRSR" id="PIRSR601461-1"/>
    </source>
</evidence>
<comment type="similarity">
    <text evidence="2">Belongs to the peptidase A1 family.</text>
</comment>
<feature type="active site" evidence="11">
    <location>
        <position position="150"/>
    </location>
</feature>
<keyword evidence="8" id="KW-0472">Membrane</keyword>
<sequence>MLSIKLALFALLTLLEFSSAFYAYVPGYRRDLHEDFLGRSKSEVESHKSDFVLKLVQKLPSAEIPRDVQIRELTNRLIRKYNPRKGLEATSVEKREPTLVKNGDTLSPIQSAAVPVQKNSAGIMQTGTDFSYFTQVKLGSNNDTLLMLLDTGAGTSWVMGPDCSSSACETRASFGTANSSTYKAVDIDLYIAYGSGHVTGRYATDTINFAGMSFPFTLGIANRTSDEFKSFPFSGIIGLSQQTGPVPTFLQTVIRSKSLKANVFGMDLNRASDGTNTGEINFGAPDTSRYSGDLTYTRVAENGPHHWALPLDKVRFGDTQVGVTGRLGYLDSGTSYIFGQPTDVVAFHALVPNAKTTDNNTWTVPCSTTTSMSFTFSGVTYDVPSKDWVGPPVKGVCTSNIYAASVVDNNSWLIGDTFFKNVYALFDVDHDRIGLAKKKVAKSSQTSTSSSGGSTSTFTTSTSPLTSTTPIPPT</sequence>
<dbReference type="FunFam" id="2.40.70.10:FF:000060">
    <property type="entry name" value="Aspartic-type endopeptidase ctsD"/>
    <property type="match status" value="1"/>
</dbReference>
<evidence type="ECO:0000256" key="5">
    <source>
        <dbReference type="ARBA" id="ARBA00022729"/>
    </source>
</evidence>
<evidence type="ECO:0000256" key="8">
    <source>
        <dbReference type="ARBA" id="ARBA00023136"/>
    </source>
</evidence>
<dbReference type="InterPro" id="IPR033121">
    <property type="entry name" value="PEPTIDASE_A1"/>
</dbReference>
<dbReference type="InterPro" id="IPR034164">
    <property type="entry name" value="Pepsin-like_dom"/>
</dbReference>
<organism evidence="16 17">
    <name type="scientific">Monilinia vaccinii-corymbosi</name>
    <dbReference type="NCBI Taxonomy" id="61207"/>
    <lineage>
        <taxon>Eukaryota</taxon>
        <taxon>Fungi</taxon>
        <taxon>Dikarya</taxon>
        <taxon>Ascomycota</taxon>
        <taxon>Pezizomycotina</taxon>
        <taxon>Leotiomycetes</taxon>
        <taxon>Helotiales</taxon>
        <taxon>Sclerotiniaceae</taxon>
        <taxon>Monilinia</taxon>
    </lineage>
</organism>
<dbReference type="EMBL" id="CP063406">
    <property type="protein sequence ID" value="QSZ31590.1"/>
    <property type="molecule type" value="Genomic_DNA"/>
</dbReference>
<dbReference type="PANTHER" id="PTHR47966:SF75">
    <property type="entry name" value="ENDOPEPTIDASE (CTSD), PUTATIVE (AFU_ORTHOLOGUE AFUA_4G07040)-RELATED"/>
    <property type="match status" value="1"/>
</dbReference>
<evidence type="ECO:0000259" key="15">
    <source>
        <dbReference type="PROSITE" id="PS51767"/>
    </source>
</evidence>
<dbReference type="PANTHER" id="PTHR47966">
    <property type="entry name" value="BETA-SITE APP-CLEAVING ENZYME, ISOFORM A-RELATED"/>
    <property type="match status" value="1"/>
</dbReference>
<feature type="disulfide bond" evidence="12">
    <location>
        <begin position="366"/>
        <end position="397"/>
    </location>
</feature>
<dbReference type="Gene3D" id="2.40.70.10">
    <property type="entry name" value="Acid Proteases"/>
    <property type="match status" value="2"/>
</dbReference>
<dbReference type="CDD" id="cd05471">
    <property type="entry name" value="pepsin_like"/>
    <property type="match status" value="1"/>
</dbReference>
<protein>
    <recommendedName>
        <fullName evidence="15">Peptidase A1 domain-containing protein</fullName>
    </recommendedName>
</protein>
<dbReference type="GO" id="GO:0006508">
    <property type="term" value="P:proteolysis"/>
    <property type="evidence" value="ECO:0007669"/>
    <property type="project" value="UniProtKB-KW"/>
</dbReference>
<feature type="region of interest" description="Disordered" evidence="13">
    <location>
        <begin position="438"/>
        <end position="474"/>
    </location>
</feature>
<dbReference type="InterPro" id="IPR001461">
    <property type="entry name" value="Aspartic_peptidase_A1"/>
</dbReference>
<dbReference type="OrthoDB" id="660550at2759"/>
<comment type="subcellular location">
    <subcellularLocation>
        <location evidence="1">Cell membrane</location>
    </subcellularLocation>
</comment>
<keyword evidence="12" id="KW-1015">Disulfide bond</keyword>
<dbReference type="FunFam" id="2.40.70.10:FF:000085">
    <property type="entry name" value="Aspartic-type endopeptidase (CtsD), putative"/>
    <property type="match status" value="1"/>
</dbReference>
<keyword evidence="4" id="KW-0645">Protease</keyword>
<dbReference type="InterPro" id="IPR021109">
    <property type="entry name" value="Peptidase_aspartic_dom_sf"/>
</dbReference>
<keyword evidence="17" id="KW-1185">Reference proteome</keyword>
<dbReference type="GO" id="GO:0005886">
    <property type="term" value="C:plasma membrane"/>
    <property type="evidence" value="ECO:0007669"/>
    <property type="project" value="UniProtKB-SubCell"/>
</dbReference>
<dbReference type="PRINTS" id="PR00792">
    <property type="entry name" value="PEPSIN"/>
</dbReference>
<dbReference type="PROSITE" id="PS51767">
    <property type="entry name" value="PEPTIDASE_A1"/>
    <property type="match status" value="1"/>
</dbReference>
<feature type="signal peptide" evidence="14">
    <location>
        <begin position="1"/>
        <end position="20"/>
    </location>
</feature>
<evidence type="ECO:0000256" key="13">
    <source>
        <dbReference type="SAM" id="MobiDB-lite"/>
    </source>
</evidence>
<dbReference type="AlphaFoldDB" id="A0A8A3P4C1"/>
<keyword evidence="9" id="KW-0325">Glycoprotein</keyword>
<feature type="active site" evidence="11">
    <location>
        <position position="331"/>
    </location>
</feature>
<evidence type="ECO:0000256" key="10">
    <source>
        <dbReference type="ARBA" id="ARBA00023288"/>
    </source>
</evidence>
<reference evidence="16" key="1">
    <citation type="submission" date="2020-10" db="EMBL/GenBank/DDBJ databases">
        <title>Genome Sequence of Monilinia vaccinii-corymbosi Sheds Light on Mummy Berry Disease Infection of Blueberry and Mating Type.</title>
        <authorList>
            <person name="Yow A.G."/>
            <person name="Zhang Y."/>
            <person name="Bansal K."/>
            <person name="Eacker S.M."/>
            <person name="Sullivan S."/>
            <person name="Liachko I."/>
            <person name="Cubeta M.A."/>
            <person name="Rollins J.A."/>
            <person name="Ashrafi H."/>
        </authorList>
    </citation>
    <scope>NUCLEOTIDE SEQUENCE</scope>
    <source>
        <strain evidence="16">RL-1</strain>
    </source>
</reference>
<gene>
    <name evidence="16" type="ORF">DSL72_001157</name>
</gene>
<proteinExistence type="inferred from homology"/>
<feature type="domain" description="Peptidase A1" evidence="15">
    <location>
        <begin position="132"/>
        <end position="436"/>
    </location>
</feature>
<dbReference type="Proteomes" id="UP000672032">
    <property type="component" value="Chromosome 2"/>
</dbReference>
<evidence type="ECO:0000256" key="1">
    <source>
        <dbReference type="ARBA" id="ARBA00004236"/>
    </source>
</evidence>
<dbReference type="Pfam" id="PF00026">
    <property type="entry name" value="Asp"/>
    <property type="match status" value="1"/>
</dbReference>
<evidence type="ECO:0000256" key="7">
    <source>
        <dbReference type="ARBA" id="ARBA00022801"/>
    </source>
</evidence>
<keyword evidence="6" id="KW-0064">Aspartyl protease</keyword>
<evidence type="ECO:0000256" key="2">
    <source>
        <dbReference type="ARBA" id="ARBA00007447"/>
    </source>
</evidence>
<keyword evidence="5 14" id="KW-0732">Signal</keyword>
<dbReference type="GO" id="GO:0004190">
    <property type="term" value="F:aspartic-type endopeptidase activity"/>
    <property type="evidence" value="ECO:0007669"/>
    <property type="project" value="UniProtKB-KW"/>
</dbReference>
<evidence type="ECO:0000256" key="6">
    <source>
        <dbReference type="ARBA" id="ARBA00022750"/>
    </source>
</evidence>
<keyword evidence="3" id="KW-1003">Cell membrane</keyword>
<evidence type="ECO:0000313" key="17">
    <source>
        <dbReference type="Proteomes" id="UP000672032"/>
    </source>
</evidence>
<feature type="disulfide bond" evidence="12">
    <location>
        <begin position="163"/>
        <end position="168"/>
    </location>
</feature>
<accession>A0A8A3P4C1</accession>
<feature type="compositionally biased region" description="Low complexity" evidence="13">
    <location>
        <begin position="443"/>
        <end position="474"/>
    </location>
</feature>
<evidence type="ECO:0000313" key="16">
    <source>
        <dbReference type="EMBL" id="QSZ31590.1"/>
    </source>
</evidence>
<evidence type="ECO:0000256" key="12">
    <source>
        <dbReference type="PIRSR" id="PIRSR601461-2"/>
    </source>
</evidence>
<evidence type="ECO:0000256" key="9">
    <source>
        <dbReference type="ARBA" id="ARBA00023180"/>
    </source>
</evidence>
<evidence type="ECO:0000256" key="3">
    <source>
        <dbReference type="ARBA" id="ARBA00022475"/>
    </source>
</evidence>
<dbReference type="SUPFAM" id="SSF50630">
    <property type="entry name" value="Acid proteases"/>
    <property type="match status" value="1"/>
</dbReference>
<name>A0A8A3P4C1_9HELO</name>
<evidence type="ECO:0000256" key="14">
    <source>
        <dbReference type="SAM" id="SignalP"/>
    </source>
</evidence>
<feature type="chain" id="PRO_5032447759" description="Peptidase A1 domain-containing protein" evidence="14">
    <location>
        <begin position="21"/>
        <end position="474"/>
    </location>
</feature>
<evidence type="ECO:0000256" key="4">
    <source>
        <dbReference type="ARBA" id="ARBA00022670"/>
    </source>
</evidence>
<keyword evidence="7" id="KW-0378">Hydrolase</keyword>